<dbReference type="EMBL" id="CP095064">
    <property type="protein sequence ID" value="UOQ69053.1"/>
    <property type="molecule type" value="Genomic_DNA"/>
</dbReference>
<reference evidence="2" key="1">
    <citation type="submission" date="2022-04" db="EMBL/GenBank/DDBJ databases">
        <title>Hymenobacter sp. isolated from the air.</title>
        <authorList>
            <person name="Won M."/>
            <person name="Lee C.-M."/>
            <person name="Woen H.-Y."/>
            <person name="Kwon S.-W."/>
        </authorList>
    </citation>
    <scope>NUCLEOTIDE SEQUENCE</scope>
    <source>
        <strain evidence="2">5420S-77</strain>
        <plasmid evidence="2">unnamed3</plasmid>
    </source>
</reference>
<keyword evidence="2" id="KW-0614">Plasmid</keyword>
<evidence type="ECO:0000313" key="2">
    <source>
        <dbReference type="EMBL" id="UOQ69053.1"/>
    </source>
</evidence>
<dbReference type="Proteomes" id="UP000830401">
    <property type="component" value="Plasmid unnamed3"/>
</dbReference>
<geneLocation type="plasmid" evidence="2 3">
    <name>unnamed3</name>
</geneLocation>
<sequence>METVLAGMLYTLKPDAEKQSYLLSLSEKEREYIAENSSTIQASAASLQTEFKTYNTLQITSPDKYKPRLQNTRDIEKATPYKGVTPTKIR</sequence>
<evidence type="ECO:0000313" key="3">
    <source>
        <dbReference type="Proteomes" id="UP000830401"/>
    </source>
</evidence>
<name>A0ABY4GDU6_9BACT</name>
<dbReference type="RefSeq" id="WP_245126805.1">
    <property type="nucleotide sequence ID" value="NZ_CP095064.1"/>
</dbReference>
<organism evidence="2 3">
    <name type="scientific">Hymenobacter volaticus</name>
    <dbReference type="NCBI Taxonomy" id="2932254"/>
    <lineage>
        <taxon>Bacteria</taxon>
        <taxon>Pseudomonadati</taxon>
        <taxon>Bacteroidota</taxon>
        <taxon>Cytophagia</taxon>
        <taxon>Cytophagales</taxon>
        <taxon>Hymenobacteraceae</taxon>
        <taxon>Hymenobacter</taxon>
    </lineage>
</organism>
<gene>
    <name evidence="2" type="ORF">MUN86_26485</name>
</gene>
<accession>A0ABY4GDU6</accession>
<proteinExistence type="predicted"/>
<evidence type="ECO:0000256" key="1">
    <source>
        <dbReference type="SAM" id="MobiDB-lite"/>
    </source>
</evidence>
<keyword evidence="3" id="KW-1185">Reference proteome</keyword>
<feature type="compositionally biased region" description="Basic and acidic residues" evidence="1">
    <location>
        <begin position="64"/>
        <end position="79"/>
    </location>
</feature>
<feature type="region of interest" description="Disordered" evidence="1">
    <location>
        <begin position="64"/>
        <end position="90"/>
    </location>
</feature>
<protein>
    <submittedName>
        <fullName evidence="2">Uncharacterized protein</fullName>
    </submittedName>
</protein>